<evidence type="ECO:0000313" key="7">
    <source>
        <dbReference type="Proteomes" id="UP000431451"/>
    </source>
</evidence>
<keyword evidence="6" id="KW-1185">Reference proteome</keyword>
<dbReference type="CDD" id="cd03794">
    <property type="entry name" value="GT4_WbuB-like"/>
    <property type="match status" value="1"/>
</dbReference>
<dbReference type="AlphaFoldDB" id="A0A2A7MLA9"/>
<keyword evidence="4" id="KW-0808">Transferase</keyword>
<reference evidence="4 6" key="1">
    <citation type="submission" date="2017-10" db="EMBL/GenBank/DDBJ databases">
        <title>Effective Description of Clostridium neonatale sp. nov. linked to necrotizing enterocolitis in neonates and a clarification of species assignable to the genus Clostridium (Prazmowski 1880) emend. Lawson and Rainey 2016.</title>
        <authorList>
            <person name="Bernard K."/>
            <person name="Burdz T."/>
            <person name="Wiebe D."/>
            <person name="Balcewich B."/>
            <person name="Alfa M."/>
            <person name="Bernier A.-M."/>
        </authorList>
    </citation>
    <scope>NUCLEOTIDE SEQUENCE [LARGE SCALE GENOMIC DNA]</scope>
    <source>
        <strain evidence="4 6">LCDC99A005</strain>
    </source>
</reference>
<organism evidence="4 6">
    <name type="scientific">Clostridium neonatale</name>
    <dbReference type="NCBI Taxonomy" id="137838"/>
    <lineage>
        <taxon>Bacteria</taxon>
        <taxon>Bacillati</taxon>
        <taxon>Bacillota</taxon>
        <taxon>Clostridia</taxon>
        <taxon>Eubacteriales</taxon>
        <taxon>Clostridiaceae</taxon>
        <taxon>Clostridium</taxon>
    </lineage>
</organism>
<dbReference type="PANTHER" id="PTHR12526:SF622">
    <property type="entry name" value="GLYCOSYLTRANSFERASE (GROUP I)"/>
    <property type="match status" value="1"/>
</dbReference>
<dbReference type="Proteomes" id="UP001189143">
    <property type="component" value="Unassembled WGS sequence"/>
</dbReference>
<dbReference type="PANTHER" id="PTHR12526">
    <property type="entry name" value="GLYCOSYLTRANSFERASE"/>
    <property type="match status" value="1"/>
</dbReference>
<gene>
    <name evidence="3" type="ORF">CNEO2_30042</name>
    <name evidence="2" type="ORF">CNEO_41362</name>
    <name evidence="5" type="ORF">CNEONATNEC25_03491</name>
    <name evidence="4" type="ORF">CQ394_12570</name>
</gene>
<dbReference type="OrthoDB" id="9811902at2"/>
<dbReference type="RefSeq" id="WP_058296628.1">
    <property type="nucleotide sequence ID" value="NZ_CAKJVD010000083.1"/>
</dbReference>
<reference evidence="3" key="4">
    <citation type="submission" date="2022-10" db="EMBL/GenBank/DDBJ databases">
        <authorList>
            <person name="Aires J."/>
            <person name="Mesa V."/>
        </authorList>
    </citation>
    <scope>NUCLEOTIDE SEQUENCE</scope>
    <source>
        <strain evidence="3">Clostridium neonatale JD116</strain>
    </source>
</reference>
<reference evidence="5 7" key="2">
    <citation type="submission" date="2018-06" db="EMBL/GenBank/DDBJ databases">
        <authorList>
            <consortium name="IHU Genomes"/>
        </authorList>
    </citation>
    <scope>NUCLEOTIDE SEQUENCE [LARGE SCALE GENOMIC DNA]</scope>
    <source>
        <strain evidence="5 7">NEC25</strain>
    </source>
</reference>
<proteinExistence type="predicted"/>
<evidence type="ECO:0000259" key="1">
    <source>
        <dbReference type="Pfam" id="PF13579"/>
    </source>
</evidence>
<evidence type="ECO:0000313" key="5">
    <source>
        <dbReference type="EMBL" id="VCT85888.1"/>
    </source>
</evidence>
<dbReference type="EMBL" id="CAKJVE010000004">
    <property type="protein sequence ID" value="CAG9704597.1"/>
    <property type="molecule type" value="Genomic_DNA"/>
</dbReference>
<dbReference type="Proteomes" id="UP000220840">
    <property type="component" value="Unassembled WGS sequence"/>
</dbReference>
<name>A0A2A7MLA9_9CLOT</name>
<dbReference type="STRING" id="137838.GCA_001458595_04004"/>
<dbReference type="Proteomes" id="UP000789738">
    <property type="component" value="Unassembled WGS sequence"/>
</dbReference>
<sequence length="406" mass="46232">MNILLINHYAGSDYHGMEFRPYYMAREWKSMGHNVTILGADFSHLRKKNPVVQEDFQEEIIDGITYVWVKTPEYKGNGVGRIKNISTFMWKLRCNYKKIADKYKPDAVIASSTYPLDIYPAHRIAKRCNAKLCFEIHDLWPLSPMEIGGFSEKNPAIIVLQRAEDFAFKNSDVIVSILPDADKHIKERGFSTDKFVYVPNGIIVNDEEKNPPMEKTIERLQELKEQGYFLVGYTGNHSPANVLDTLIDAGKNTTDEKVKYILIGNGNVKDELIEYAKSNNVTNVEFLDPILKDNMDNALQLLDVCFISLKKQNLFNYGVSPNKLFDYMMAARPVIYAVEASNDPVKDCGCGITVPAEDPKAVAEAVIKIKNLTDEEKREMGQKGKEYVLENHMYHPLAEKFLNALK</sequence>
<dbReference type="Pfam" id="PF13579">
    <property type="entry name" value="Glyco_trans_4_4"/>
    <property type="match status" value="1"/>
</dbReference>
<dbReference type="Proteomes" id="UP000431451">
    <property type="component" value="Unassembled WGS sequence"/>
</dbReference>
<dbReference type="EMBL" id="CAMTCP010000237">
    <property type="protein sequence ID" value="CAI3619503.1"/>
    <property type="molecule type" value="Genomic_DNA"/>
</dbReference>
<dbReference type="EMBL" id="PDCJ01000001">
    <property type="protein sequence ID" value="PEG32485.1"/>
    <property type="molecule type" value="Genomic_DNA"/>
</dbReference>
<evidence type="ECO:0000313" key="6">
    <source>
        <dbReference type="Proteomes" id="UP000220840"/>
    </source>
</evidence>
<dbReference type="SUPFAM" id="SSF53756">
    <property type="entry name" value="UDP-Glycosyltransferase/glycogen phosphorylase"/>
    <property type="match status" value="1"/>
</dbReference>
<dbReference type="Gene3D" id="3.40.50.2000">
    <property type="entry name" value="Glycogen Phosphorylase B"/>
    <property type="match status" value="2"/>
</dbReference>
<dbReference type="GO" id="GO:0016740">
    <property type="term" value="F:transferase activity"/>
    <property type="evidence" value="ECO:0007669"/>
    <property type="project" value="UniProtKB-KW"/>
</dbReference>
<evidence type="ECO:0000313" key="3">
    <source>
        <dbReference type="EMBL" id="CAI3619503.1"/>
    </source>
</evidence>
<dbReference type="Pfam" id="PF13692">
    <property type="entry name" value="Glyco_trans_1_4"/>
    <property type="match status" value="1"/>
</dbReference>
<feature type="domain" description="Glycosyltransferase subfamily 4-like N-terminal" evidence="1">
    <location>
        <begin position="16"/>
        <end position="201"/>
    </location>
</feature>
<dbReference type="GeneID" id="68878995"/>
<dbReference type="EMBL" id="UWJD01000003">
    <property type="protein sequence ID" value="VCT85888.1"/>
    <property type="molecule type" value="Genomic_DNA"/>
</dbReference>
<evidence type="ECO:0000313" key="2">
    <source>
        <dbReference type="EMBL" id="CAG9704597.1"/>
    </source>
</evidence>
<evidence type="ECO:0000313" key="4">
    <source>
        <dbReference type="EMBL" id="PEG32485.1"/>
    </source>
</evidence>
<accession>A0A2A7MLA9</accession>
<dbReference type="InterPro" id="IPR028098">
    <property type="entry name" value="Glyco_trans_4-like_N"/>
</dbReference>
<reference evidence="2" key="3">
    <citation type="submission" date="2021-10" db="EMBL/GenBank/DDBJ databases">
        <authorList>
            <person name="Mesa V."/>
        </authorList>
    </citation>
    <scope>NUCLEOTIDE SEQUENCE</scope>
    <source>
        <strain evidence="2">CC3_PB</strain>
    </source>
</reference>
<protein>
    <submittedName>
        <fullName evidence="2 4">Glycosyltransferase</fullName>
    </submittedName>
</protein>